<dbReference type="Pfam" id="PF26049">
    <property type="entry name" value="RLMG_N"/>
    <property type="match status" value="1"/>
</dbReference>
<dbReference type="PIRSF" id="PIRSF037565">
    <property type="entry name" value="RRNA_m2G_Mtase_RsmD_prd"/>
    <property type="match status" value="1"/>
</dbReference>
<comment type="similarity">
    <text evidence="6">Belongs to the methyltransferase superfamily. RlmG family.</text>
</comment>
<keyword evidence="11" id="KW-1185">Reference proteome</keyword>
<evidence type="ECO:0000256" key="1">
    <source>
        <dbReference type="ARBA" id="ARBA00022490"/>
    </source>
</evidence>
<comment type="catalytic activity">
    <reaction evidence="6">
        <text>guanosine(1835) in 23S rRNA + S-adenosyl-L-methionine = N(2)-methylguanosine(1835) in 23S rRNA + S-adenosyl-L-homocysteine + H(+)</text>
        <dbReference type="Rhea" id="RHEA:42744"/>
        <dbReference type="Rhea" id="RHEA-COMP:10217"/>
        <dbReference type="Rhea" id="RHEA-COMP:10218"/>
        <dbReference type="ChEBI" id="CHEBI:15378"/>
        <dbReference type="ChEBI" id="CHEBI:57856"/>
        <dbReference type="ChEBI" id="CHEBI:59789"/>
        <dbReference type="ChEBI" id="CHEBI:74269"/>
        <dbReference type="ChEBI" id="CHEBI:74481"/>
        <dbReference type="EC" id="2.1.1.174"/>
    </reaction>
</comment>
<dbReference type="InterPro" id="IPR058679">
    <property type="entry name" value="RlmG_N"/>
</dbReference>
<feature type="compositionally biased region" description="Basic and acidic residues" evidence="7">
    <location>
        <begin position="397"/>
        <end position="408"/>
    </location>
</feature>
<protein>
    <recommendedName>
        <fullName evidence="6">Ribosomal RNA large subunit methyltransferase G</fullName>
        <ecNumber evidence="6">2.1.1.174</ecNumber>
    </recommendedName>
    <alternativeName>
        <fullName evidence="6">23S rRNA m2G1835 methyltransferase</fullName>
    </alternativeName>
    <alternativeName>
        <fullName evidence="6">rRNA (guanine-N(2)-)-methyltransferase RlmG</fullName>
    </alternativeName>
</protein>
<feature type="compositionally biased region" description="Polar residues" evidence="7">
    <location>
        <begin position="409"/>
        <end position="419"/>
    </location>
</feature>
<feature type="domain" description="Methyltransferase small" evidence="8">
    <location>
        <begin position="203"/>
        <end position="379"/>
    </location>
</feature>
<evidence type="ECO:0000256" key="2">
    <source>
        <dbReference type="ARBA" id="ARBA00022552"/>
    </source>
</evidence>
<sequence length="419" mass="46235">MTTQFSVAGIELELARYPKDQESNLQAWDAADEHLIKHLIETEQAPVVTAIINDNFGALTACLRSIAPTWPLMVETDAKTSLLGNLQNLATNSLSSEGIEWLNSREALPGQIELVLMKLPKNLTYFAHQLNRLSQALPKGTQVLISAKAKSINKSVLELIGKNLGPASASLTWKKTRVITCISDGKSRALPKEVQWSVPQLNLEIRNLSNVFAANKLDIGAEIMLENMPKGDFKSIIDLGCGNGILGLHAKQLFPQAYIHFVDDSEMAIESAKQNWALNKLDTQGLVGEQATFGWDDCLTHMSEGVRPDLVLCNPPFHQGEAITDHIAWQMFLQSWRALKNGGILHVVGNRHLAYHIKLQRIFKNCTTVASNGKFVILQAQKISKKAEPFEASSTEAEAKVEVTESEPHPQSSLYGTKK</sequence>
<keyword evidence="2 6" id="KW-0698">rRNA processing</keyword>
<dbReference type="InterPro" id="IPR007848">
    <property type="entry name" value="Small_mtfrase_dom"/>
</dbReference>
<dbReference type="Pfam" id="PF05175">
    <property type="entry name" value="MTS"/>
    <property type="match status" value="1"/>
</dbReference>
<dbReference type="PANTHER" id="PTHR47816">
    <property type="entry name" value="RIBOSOMAL RNA SMALL SUBUNIT METHYLTRANSFERASE C"/>
    <property type="match status" value="1"/>
</dbReference>
<dbReference type="InterPro" id="IPR029063">
    <property type="entry name" value="SAM-dependent_MTases_sf"/>
</dbReference>
<evidence type="ECO:0000256" key="3">
    <source>
        <dbReference type="ARBA" id="ARBA00022603"/>
    </source>
</evidence>
<organism evidence="10 11">
    <name type="scientific">Shewanella nanhaiensis</name>
    <dbReference type="NCBI Taxonomy" id="2864872"/>
    <lineage>
        <taxon>Bacteria</taxon>
        <taxon>Pseudomonadati</taxon>
        <taxon>Pseudomonadota</taxon>
        <taxon>Gammaproteobacteria</taxon>
        <taxon>Alteromonadales</taxon>
        <taxon>Shewanellaceae</taxon>
        <taxon>Shewanella</taxon>
    </lineage>
</organism>
<dbReference type="PANTHER" id="PTHR47816:SF5">
    <property type="entry name" value="RIBOSOMAL RNA LARGE SUBUNIT METHYLTRANSFERASE G"/>
    <property type="match status" value="1"/>
</dbReference>
<keyword evidence="5 6" id="KW-0949">S-adenosyl-L-methionine</keyword>
<evidence type="ECO:0000256" key="6">
    <source>
        <dbReference type="HAMAP-Rule" id="MF_01859"/>
    </source>
</evidence>
<dbReference type="InterPro" id="IPR046977">
    <property type="entry name" value="RsmC/RlmG"/>
</dbReference>
<evidence type="ECO:0000256" key="4">
    <source>
        <dbReference type="ARBA" id="ARBA00022679"/>
    </source>
</evidence>
<dbReference type="HAMAP" id="MF_01859">
    <property type="entry name" value="23SrRNA_methyltr_G"/>
    <property type="match status" value="1"/>
</dbReference>
<dbReference type="SUPFAM" id="SSF53335">
    <property type="entry name" value="S-adenosyl-L-methionine-dependent methyltransferases"/>
    <property type="match status" value="1"/>
</dbReference>
<comment type="caution">
    <text evidence="10">The sequence shown here is derived from an EMBL/GenBank/DDBJ whole genome shotgun (WGS) entry which is preliminary data.</text>
</comment>
<dbReference type="GO" id="GO:0008168">
    <property type="term" value="F:methyltransferase activity"/>
    <property type="evidence" value="ECO:0007669"/>
    <property type="project" value="UniProtKB-KW"/>
</dbReference>
<dbReference type="CDD" id="cd02440">
    <property type="entry name" value="AdoMet_MTases"/>
    <property type="match status" value="1"/>
</dbReference>
<evidence type="ECO:0000313" key="10">
    <source>
        <dbReference type="EMBL" id="MBW8186379.1"/>
    </source>
</evidence>
<keyword evidence="1 6" id="KW-0963">Cytoplasm</keyword>
<proteinExistence type="inferred from homology"/>
<evidence type="ECO:0000313" key="11">
    <source>
        <dbReference type="Proteomes" id="UP001195963"/>
    </source>
</evidence>
<evidence type="ECO:0000259" key="8">
    <source>
        <dbReference type="Pfam" id="PF05175"/>
    </source>
</evidence>
<dbReference type="EMBL" id="JAHZST010000025">
    <property type="protein sequence ID" value="MBW8186379.1"/>
    <property type="molecule type" value="Genomic_DNA"/>
</dbReference>
<dbReference type="RefSeq" id="WP_220111669.1">
    <property type="nucleotide sequence ID" value="NZ_JAHZST010000025.1"/>
</dbReference>
<gene>
    <name evidence="6" type="primary">rlmG</name>
    <name evidence="10" type="ORF">K0625_22395</name>
</gene>
<evidence type="ECO:0000256" key="7">
    <source>
        <dbReference type="SAM" id="MobiDB-lite"/>
    </source>
</evidence>
<dbReference type="Gene3D" id="3.40.50.150">
    <property type="entry name" value="Vaccinia Virus protein VP39"/>
    <property type="match status" value="2"/>
</dbReference>
<keyword evidence="4 6" id="KW-0808">Transferase</keyword>
<dbReference type="InterPro" id="IPR017237">
    <property type="entry name" value="RLMG"/>
</dbReference>
<dbReference type="InterPro" id="IPR002052">
    <property type="entry name" value="DNA_methylase_N6_adenine_CS"/>
</dbReference>
<feature type="domain" description="RlmG N-terminal" evidence="9">
    <location>
        <begin position="3"/>
        <end position="182"/>
    </location>
</feature>
<dbReference type="Proteomes" id="UP001195963">
    <property type="component" value="Unassembled WGS sequence"/>
</dbReference>
<keyword evidence="3 6" id="KW-0489">Methyltransferase</keyword>
<comment type="subcellular location">
    <subcellularLocation>
        <location evidence="6">Cytoplasm</location>
    </subcellularLocation>
</comment>
<accession>A0ABS7E9Y6</accession>
<dbReference type="GO" id="GO:0032259">
    <property type="term" value="P:methylation"/>
    <property type="evidence" value="ECO:0007669"/>
    <property type="project" value="UniProtKB-KW"/>
</dbReference>
<reference evidence="10 11" key="1">
    <citation type="submission" date="2021-07" db="EMBL/GenBank/DDBJ databases">
        <title>Shewanella sp. nov, isolated from SCS.</title>
        <authorList>
            <person name="Cao W.R."/>
        </authorList>
    </citation>
    <scope>NUCLEOTIDE SEQUENCE [LARGE SCALE GENOMIC DNA]</scope>
    <source>
        <strain evidence="10 11">NR704-98</strain>
    </source>
</reference>
<name>A0ABS7E9Y6_9GAMM</name>
<feature type="region of interest" description="Disordered" evidence="7">
    <location>
        <begin position="388"/>
        <end position="419"/>
    </location>
</feature>
<dbReference type="EC" id="2.1.1.174" evidence="6"/>
<evidence type="ECO:0000259" key="9">
    <source>
        <dbReference type="Pfam" id="PF26049"/>
    </source>
</evidence>
<evidence type="ECO:0000256" key="5">
    <source>
        <dbReference type="ARBA" id="ARBA00022691"/>
    </source>
</evidence>
<comment type="function">
    <text evidence="6">Specifically methylates the guanine in position 1835 (m2G1835) of 23S rRNA.</text>
</comment>
<dbReference type="PROSITE" id="PS00092">
    <property type="entry name" value="N6_MTASE"/>
    <property type="match status" value="1"/>
</dbReference>